<accession>A0AAN8IR63</accession>
<comment type="caution">
    <text evidence="1">The sequence shown here is derived from an EMBL/GenBank/DDBJ whole genome shotgun (WGS) entry which is preliminary data.</text>
</comment>
<evidence type="ECO:0000313" key="2">
    <source>
        <dbReference type="Proteomes" id="UP001331761"/>
    </source>
</evidence>
<keyword evidence="2" id="KW-1185">Reference proteome</keyword>
<feature type="non-terminal residue" evidence="1">
    <location>
        <position position="1"/>
    </location>
</feature>
<proteinExistence type="predicted"/>
<dbReference type="EMBL" id="WIXE01004571">
    <property type="protein sequence ID" value="KAK5982921.1"/>
    <property type="molecule type" value="Genomic_DNA"/>
</dbReference>
<dbReference type="AlphaFoldDB" id="A0AAN8IR63"/>
<dbReference type="Proteomes" id="UP001331761">
    <property type="component" value="Unassembled WGS sequence"/>
</dbReference>
<sequence>TEAIDRSTHQRTQTQISTFPKDNELHSRYRSWIAVVLYHLLRSLA</sequence>
<evidence type="ECO:0000313" key="1">
    <source>
        <dbReference type="EMBL" id="KAK5982921.1"/>
    </source>
</evidence>
<name>A0AAN8IR63_TRICO</name>
<organism evidence="1 2">
    <name type="scientific">Trichostrongylus colubriformis</name>
    <name type="common">Black scour worm</name>
    <dbReference type="NCBI Taxonomy" id="6319"/>
    <lineage>
        <taxon>Eukaryota</taxon>
        <taxon>Metazoa</taxon>
        <taxon>Ecdysozoa</taxon>
        <taxon>Nematoda</taxon>
        <taxon>Chromadorea</taxon>
        <taxon>Rhabditida</taxon>
        <taxon>Rhabditina</taxon>
        <taxon>Rhabditomorpha</taxon>
        <taxon>Strongyloidea</taxon>
        <taxon>Trichostrongylidae</taxon>
        <taxon>Trichostrongylus</taxon>
    </lineage>
</organism>
<protein>
    <submittedName>
        <fullName evidence="1">Uncharacterized protein</fullName>
    </submittedName>
</protein>
<gene>
    <name evidence="1" type="ORF">GCK32_019758</name>
</gene>
<reference evidence="1 2" key="1">
    <citation type="submission" date="2019-10" db="EMBL/GenBank/DDBJ databases">
        <title>Assembly and Annotation for the nematode Trichostrongylus colubriformis.</title>
        <authorList>
            <person name="Martin J."/>
        </authorList>
    </citation>
    <scope>NUCLEOTIDE SEQUENCE [LARGE SCALE GENOMIC DNA]</scope>
    <source>
        <strain evidence="1">G859</strain>
        <tissue evidence="1">Whole worm</tissue>
    </source>
</reference>